<gene>
    <name evidence="3" type="ORF">SMSP2_02908</name>
</gene>
<keyword evidence="4" id="KW-1185">Reference proteome</keyword>
<dbReference type="InterPro" id="IPR026881">
    <property type="entry name" value="WYL_dom"/>
</dbReference>
<dbReference type="PANTHER" id="PTHR34580">
    <property type="match status" value="1"/>
</dbReference>
<dbReference type="OrthoDB" id="9767131at2"/>
<dbReference type="InterPro" id="IPR051534">
    <property type="entry name" value="CBASS_pafABC_assoc_protein"/>
</dbReference>
<proteinExistence type="predicted"/>
<accession>A0A1Q2MJC9</accession>
<dbReference type="InterPro" id="IPR028349">
    <property type="entry name" value="PafC-like"/>
</dbReference>
<reference evidence="4" key="1">
    <citation type="submission" date="2017-02" db="EMBL/GenBank/DDBJ databases">
        <title>Comparative genomics and description of representatives of a novel lineage of planctomycetes thriving in anoxic sediments.</title>
        <authorList>
            <person name="Spring S."/>
            <person name="Bunk B."/>
            <person name="Sproer C."/>
        </authorList>
    </citation>
    <scope>NUCLEOTIDE SEQUENCE [LARGE SCALE GENOMIC DNA]</scope>
    <source>
        <strain evidence="4">SM-Chi-D1</strain>
    </source>
</reference>
<dbReference type="Proteomes" id="UP000188181">
    <property type="component" value="Chromosome"/>
</dbReference>
<evidence type="ECO:0000259" key="2">
    <source>
        <dbReference type="Pfam" id="PF25583"/>
    </source>
</evidence>
<organism evidence="3 4">
    <name type="scientific">Limihaloglobus sulfuriphilus</name>
    <dbReference type="NCBI Taxonomy" id="1851148"/>
    <lineage>
        <taxon>Bacteria</taxon>
        <taxon>Pseudomonadati</taxon>
        <taxon>Planctomycetota</taxon>
        <taxon>Phycisphaerae</taxon>
        <taxon>Sedimentisphaerales</taxon>
        <taxon>Sedimentisphaeraceae</taxon>
        <taxon>Limihaloglobus</taxon>
    </lineage>
</organism>
<evidence type="ECO:0000313" key="3">
    <source>
        <dbReference type="EMBL" id="AQQ72522.1"/>
    </source>
</evidence>
<dbReference type="EMBL" id="CP019646">
    <property type="protein sequence ID" value="AQQ72522.1"/>
    <property type="molecule type" value="Genomic_DNA"/>
</dbReference>
<dbReference type="PROSITE" id="PS52050">
    <property type="entry name" value="WYL"/>
    <property type="match status" value="1"/>
</dbReference>
<protein>
    <recommendedName>
        <fullName evidence="5">WYL domain-containing protein</fullName>
    </recommendedName>
</protein>
<evidence type="ECO:0008006" key="5">
    <source>
        <dbReference type="Google" id="ProtNLM"/>
    </source>
</evidence>
<sequence length="326" mass="37264">MARGKPLVRQWNLLKALQSHRFGVDTETLAQCAGCSKRQVQRDLAVLESVGFPVSFEMRDFGKRFWKLSPHFIENEGMILNLTEVLSLFLSRQMLSPLSGTLFGDGLTSVLEKIKSIVPKTALDYFYGLEDSLLARSVKSSDYSKYSGIIQTINSCILENTVLRLTYASPSKDAYTCQYHPYGLIFFESNLYCIGYMSRYSQVRVIKIDRIKDVEPTEKKFKRPDNFSLGEHFKGSFGIITAGKPQKIIIRLFGWAAREVREQQWHPSQKIIEDSPDELLVEFELSNTIEFTRWILGFGANAKVESPLRLAGEVAAQITRMQKRYQ</sequence>
<dbReference type="KEGG" id="pbas:SMSP2_02908"/>
<dbReference type="Pfam" id="PF25583">
    <property type="entry name" value="WCX"/>
    <property type="match status" value="1"/>
</dbReference>
<evidence type="ECO:0000259" key="1">
    <source>
        <dbReference type="Pfam" id="PF13280"/>
    </source>
</evidence>
<name>A0A1Q2MJC9_9BACT</name>
<dbReference type="RefSeq" id="WP_146684705.1">
    <property type="nucleotide sequence ID" value="NZ_CP019646.1"/>
</dbReference>
<dbReference type="PANTHER" id="PTHR34580:SF1">
    <property type="entry name" value="PROTEIN PAFC"/>
    <property type="match status" value="1"/>
</dbReference>
<evidence type="ECO:0000313" key="4">
    <source>
        <dbReference type="Proteomes" id="UP000188181"/>
    </source>
</evidence>
<dbReference type="Pfam" id="PF13280">
    <property type="entry name" value="WYL"/>
    <property type="match status" value="1"/>
</dbReference>
<dbReference type="InterPro" id="IPR057727">
    <property type="entry name" value="WCX_dom"/>
</dbReference>
<dbReference type="PIRSF" id="PIRSF016838">
    <property type="entry name" value="PafC"/>
    <property type="match status" value="1"/>
</dbReference>
<feature type="domain" description="WCX" evidence="2">
    <location>
        <begin position="246"/>
        <end position="321"/>
    </location>
</feature>
<dbReference type="AlphaFoldDB" id="A0A1Q2MJC9"/>
<feature type="domain" description="WYL" evidence="1">
    <location>
        <begin position="149"/>
        <end position="216"/>
    </location>
</feature>